<evidence type="ECO:0000313" key="4">
    <source>
        <dbReference type="EMBL" id="RKP00117.1"/>
    </source>
</evidence>
<dbReference type="GO" id="GO:0005829">
    <property type="term" value="C:cytosol"/>
    <property type="evidence" value="ECO:0007669"/>
    <property type="project" value="TreeGrafter"/>
</dbReference>
<evidence type="ECO:0000256" key="2">
    <source>
        <dbReference type="ARBA" id="ARBA00023186"/>
    </source>
</evidence>
<dbReference type="PANTHER" id="PTHR12970:SF1">
    <property type="entry name" value="PROTEASOME ASSEMBLY CHAPERONE 2"/>
    <property type="match status" value="1"/>
</dbReference>
<dbReference type="GO" id="GO:0043248">
    <property type="term" value="P:proteasome assembly"/>
    <property type="evidence" value="ECO:0007669"/>
    <property type="project" value="TreeGrafter"/>
</dbReference>
<dbReference type="AlphaFoldDB" id="A0A4P9X4U5"/>
<evidence type="ECO:0000256" key="1">
    <source>
        <dbReference type="ARBA" id="ARBA00019186"/>
    </source>
</evidence>
<dbReference type="OrthoDB" id="10260712at2759"/>
<dbReference type="InterPro" id="IPR016562">
    <property type="entry name" value="Proteasome_assmbl_chp_2_euk"/>
</dbReference>
<organism evidence="4 5">
    <name type="scientific">Caulochytrium protostelioides</name>
    <dbReference type="NCBI Taxonomy" id="1555241"/>
    <lineage>
        <taxon>Eukaryota</taxon>
        <taxon>Fungi</taxon>
        <taxon>Fungi incertae sedis</taxon>
        <taxon>Chytridiomycota</taxon>
        <taxon>Chytridiomycota incertae sedis</taxon>
        <taxon>Chytridiomycetes</taxon>
        <taxon>Caulochytriales</taxon>
        <taxon>Caulochytriaceae</taxon>
        <taxon>Caulochytrium</taxon>
    </lineage>
</organism>
<dbReference type="Gene3D" id="3.40.50.10900">
    <property type="entry name" value="PAC-like subunit"/>
    <property type="match status" value="1"/>
</dbReference>
<dbReference type="InterPro" id="IPR019151">
    <property type="entry name" value="Proteasome_assmbl_chaperone_2"/>
</dbReference>
<dbReference type="Pfam" id="PF09754">
    <property type="entry name" value="PAC2"/>
    <property type="match status" value="1"/>
</dbReference>
<proteinExistence type="inferred from homology"/>
<keyword evidence="5" id="KW-1185">Reference proteome</keyword>
<sequence>MVSAATGQLEAFPEPGFDLASLRNTVLVMPSCNAIGFLGQLTLDVLIAHYGFAPVAHVEPTHLVPMVGTNAYGRGEIQTACQLYRNTTDPRFAPFTLMQIRSYVPKLRSKVFGYEMRHWIEKMGFASLVVLTGAEYFASDPYTTPLTHRVFPSSAAPAASASPAPLGQVVPDLAKKLEAAWPTLDQTYLSAEEAKKRDSPLLPPGAGTTQFLLDAEHGPAVTADALLLMAYTRDGNNTELARQMALAVSQLLLGEQKASALDVSIPSWENLYGETSDRLY</sequence>
<keyword evidence="2" id="KW-0143">Chaperone</keyword>
<dbReference type="GO" id="GO:0005634">
    <property type="term" value="C:nucleus"/>
    <property type="evidence" value="ECO:0007669"/>
    <property type="project" value="TreeGrafter"/>
</dbReference>
<name>A0A4P9X4U5_9FUNG</name>
<accession>A0A4P9X4U5</accession>
<comment type="similarity">
    <text evidence="3">Belongs to the PSMG2 family.</text>
</comment>
<dbReference type="PANTHER" id="PTHR12970">
    <property type="entry name" value="PROTEASOME ASSEMBLY CHAPERONE 2"/>
    <property type="match status" value="1"/>
</dbReference>
<dbReference type="SUPFAM" id="SSF159659">
    <property type="entry name" value="Cgl1923-like"/>
    <property type="match status" value="1"/>
</dbReference>
<gene>
    <name evidence="4" type="ORF">CXG81DRAFT_27151</name>
</gene>
<evidence type="ECO:0000313" key="5">
    <source>
        <dbReference type="Proteomes" id="UP000274922"/>
    </source>
</evidence>
<evidence type="ECO:0000256" key="3">
    <source>
        <dbReference type="ARBA" id="ARBA00025745"/>
    </source>
</evidence>
<dbReference type="STRING" id="1555241.A0A4P9X4U5"/>
<reference evidence="5" key="1">
    <citation type="journal article" date="2018" name="Nat. Microbiol.">
        <title>Leveraging single-cell genomics to expand the fungal tree of life.</title>
        <authorList>
            <person name="Ahrendt S.R."/>
            <person name="Quandt C.A."/>
            <person name="Ciobanu D."/>
            <person name="Clum A."/>
            <person name="Salamov A."/>
            <person name="Andreopoulos B."/>
            <person name="Cheng J.F."/>
            <person name="Woyke T."/>
            <person name="Pelin A."/>
            <person name="Henrissat B."/>
            <person name="Reynolds N.K."/>
            <person name="Benny G.L."/>
            <person name="Smith M.E."/>
            <person name="James T.Y."/>
            <person name="Grigoriev I.V."/>
        </authorList>
    </citation>
    <scope>NUCLEOTIDE SEQUENCE [LARGE SCALE GENOMIC DNA]</scope>
    <source>
        <strain evidence="5">ATCC 52028</strain>
    </source>
</reference>
<protein>
    <recommendedName>
        <fullName evidence="1">Proteasome assembly chaperone 2</fullName>
    </recommendedName>
</protein>
<dbReference type="Proteomes" id="UP000274922">
    <property type="component" value="Unassembled WGS sequence"/>
</dbReference>
<dbReference type="EMBL" id="ML014234">
    <property type="protein sequence ID" value="RKP00117.1"/>
    <property type="molecule type" value="Genomic_DNA"/>
</dbReference>
<dbReference type="InterPro" id="IPR038389">
    <property type="entry name" value="PSMG2_sf"/>
</dbReference>